<feature type="binding site" evidence="8">
    <location>
        <position position="525"/>
    </location>
    <ligand>
        <name>Fe cation</name>
        <dbReference type="ChEBI" id="CHEBI:24875"/>
    </ligand>
</feature>
<dbReference type="Pfam" id="PF00374">
    <property type="entry name" value="NiFeSe_Hases"/>
    <property type="match status" value="1"/>
</dbReference>
<dbReference type="Proteomes" id="UP000031121">
    <property type="component" value="Chromosome"/>
</dbReference>
<gene>
    <name evidence="10" type="ORF">JI75_02035</name>
</gene>
<dbReference type="PANTHER" id="PTHR42958">
    <property type="entry name" value="HYDROGENASE-2 LARGE CHAIN"/>
    <property type="match status" value="1"/>
</dbReference>
<evidence type="ECO:0000256" key="8">
    <source>
        <dbReference type="PIRSR" id="PIRSR601501-1"/>
    </source>
</evidence>
<keyword evidence="6 8" id="KW-0479">Metal-binding</keyword>
<feature type="binding site" evidence="8">
    <location>
        <position position="474"/>
    </location>
    <ligand>
        <name>Mg(2+)</name>
        <dbReference type="ChEBI" id="CHEBI:18420"/>
    </ligand>
</feature>
<evidence type="ECO:0000256" key="3">
    <source>
        <dbReference type="ARBA" id="ARBA00009292"/>
    </source>
</evidence>
<feature type="binding site" evidence="8">
    <location>
        <position position="528"/>
    </location>
    <ligand>
        <name>Mg(2+)</name>
        <dbReference type="ChEBI" id="CHEBI:18420"/>
    </ligand>
</feature>
<feature type="binding site" evidence="8">
    <location>
        <position position="63"/>
    </location>
    <ligand>
        <name>Ni(2+)</name>
        <dbReference type="ChEBI" id="CHEBI:49786"/>
    </ligand>
</feature>
<dbReference type="FunFam" id="1.10.645.10:FF:000002">
    <property type="entry name" value="Hydrogenase 2 large subunit"/>
    <property type="match status" value="1"/>
</dbReference>
<organism evidence="10 11">
    <name type="scientific">Berryella intestinalis</name>
    <dbReference type="NCBI Taxonomy" id="1531429"/>
    <lineage>
        <taxon>Bacteria</taxon>
        <taxon>Bacillati</taxon>
        <taxon>Actinomycetota</taxon>
        <taxon>Coriobacteriia</taxon>
        <taxon>Eggerthellales</taxon>
        <taxon>Eggerthellaceae</taxon>
        <taxon>Berryella</taxon>
    </lineage>
</organism>
<evidence type="ECO:0000313" key="10">
    <source>
        <dbReference type="EMBL" id="AJC11643.1"/>
    </source>
</evidence>
<dbReference type="EMBL" id="CP009302">
    <property type="protein sequence ID" value="AJC11643.1"/>
    <property type="molecule type" value="Genomic_DNA"/>
</dbReference>
<evidence type="ECO:0000256" key="1">
    <source>
        <dbReference type="ARBA" id="ARBA00001967"/>
    </source>
</evidence>
<evidence type="ECO:0000256" key="7">
    <source>
        <dbReference type="ARBA" id="ARBA00023002"/>
    </source>
</evidence>
<accession>A0A0A8B4B9</accession>
<keyword evidence="8" id="KW-0460">Magnesium</keyword>
<comment type="cofactor">
    <cofactor evidence="8">
        <name>Fe cation</name>
        <dbReference type="ChEBI" id="CHEBI:24875"/>
    </cofactor>
</comment>
<dbReference type="PROSITE" id="PS00508">
    <property type="entry name" value="NI_HGENASE_L_2"/>
    <property type="match status" value="1"/>
</dbReference>
<dbReference type="RefSeq" id="WP_039688338.1">
    <property type="nucleotide sequence ID" value="NZ_CP009302.1"/>
</dbReference>
<evidence type="ECO:0000256" key="5">
    <source>
        <dbReference type="ARBA" id="ARBA00022596"/>
    </source>
</evidence>
<comment type="cofactor">
    <cofactor evidence="1 8">
        <name>Ni(2+)</name>
        <dbReference type="ChEBI" id="CHEBI:49786"/>
    </cofactor>
</comment>
<dbReference type="KEGG" id="cbac:JI75_02035"/>
<dbReference type="InterPro" id="IPR001501">
    <property type="entry name" value="Ni-dep_hyd_lsu"/>
</dbReference>
<keyword evidence="8" id="KW-0408">Iron</keyword>
<evidence type="ECO:0000256" key="2">
    <source>
        <dbReference type="ARBA" id="ARBA00004196"/>
    </source>
</evidence>
<dbReference type="GO" id="GO:0030313">
    <property type="term" value="C:cell envelope"/>
    <property type="evidence" value="ECO:0007669"/>
    <property type="project" value="UniProtKB-SubCell"/>
</dbReference>
<feature type="binding site" evidence="8">
    <location>
        <position position="63"/>
    </location>
    <ligand>
        <name>Fe cation</name>
        <dbReference type="ChEBI" id="CHEBI:24875"/>
    </ligand>
</feature>
<reference evidence="11" key="1">
    <citation type="submission" date="2014-08" db="EMBL/GenBank/DDBJ databases">
        <title>Coriobacteriaceae sp. complete genome.</title>
        <authorList>
            <person name="Looft T."/>
            <person name="Bayles D.O."/>
            <person name="Stanton T.B."/>
        </authorList>
    </citation>
    <scope>NUCLEOTIDE SEQUENCE [LARGE SCALE GENOMIC DNA]</scope>
    <source>
        <strain evidence="11">68-1-3</strain>
    </source>
</reference>
<keyword evidence="7 9" id="KW-0560">Oxidoreductase</keyword>
<comment type="similarity">
    <text evidence="3 9">Belongs to the [NiFe]/[NiFeSe] hydrogenase large subunit family.</text>
</comment>
<sequence>MTRSVIDPITRIEGHMRVEMEVENGKVTNAWTTAGSFRGIELVVENRTPADAAQIVQRICGVCPVSHAQSASIASEKAYGITIPNNARIIRNLLEGAQFLHSNILWFYNLAALDYVNPLNALKADPADALALAQQAGTSINSDFAALKTRLQAFAENGQLSIFSGNWFDAEDGTAYKLPPELDLICTAHYLEALKFQAKSSEISALLGGKMPHIMTLIPGGTSFVPTAQKLDDLRALCHEVYEWVRTTMVPDTLAIAPYYLDALGYGKGCGRYLAWGVFENKSMKMSERYLPSGVVDENNRLSDPEESMITEYVGHSWYKGSGTYQAPDFTTEPEFTEYDVNDRYTWCKAPAYGGKPYEATSLSRALAAYGRKVPYMVEHMDAMLEALGHPGDLEILKSTLGRTAVRQIETTYIAKMMCDWADELIEAVKSGDSEYFKEPATTTGSGSGFWEAPRGALYHSAKIDGGKIKGYQIIIPTTWNLAPINEHGEHGPVEQALIGCPVEDIHKPIHALRTVHSYDPCVSCSVHVSEPATGKRFSTVTNPWGVK</sequence>
<dbReference type="STRING" id="1531429.JI75_02035"/>
<dbReference type="Gene3D" id="1.10.645.10">
    <property type="entry name" value="Cytochrome-c3 Hydrogenase, chain B"/>
    <property type="match status" value="1"/>
</dbReference>
<evidence type="ECO:0000256" key="4">
    <source>
        <dbReference type="ARBA" id="ARBA00011771"/>
    </source>
</evidence>
<evidence type="ECO:0000256" key="6">
    <source>
        <dbReference type="ARBA" id="ARBA00022723"/>
    </source>
</evidence>
<feature type="binding site" evidence="8">
    <location>
        <position position="60"/>
    </location>
    <ligand>
        <name>Ni(2+)</name>
        <dbReference type="ChEBI" id="CHEBI:49786"/>
    </ligand>
</feature>
<comment type="subcellular location">
    <subcellularLocation>
        <location evidence="2">Cell envelope</location>
    </subcellularLocation>
</comment>
<dbReference type="AlphaFoldDB" id="A0A0A8B4B9"/>
<comment type="subunit">
    <text evidence="4">Heterodimer of a large and a small subunit.</text>
</comment>
<evidence type="ECO:0000256" key="9">
    <source>
        <dbReference type="RuleBase" id="RU003896"/>
    </source>
</evidence>
<dbReference type="OrthoDB" id="9761717at2"/>
<dbReference type="PANTHER" id="PTHR42958:SF2">
    <property type="entry name" value="UPTAKE HYDROGENASE LARGE SUBUNIT"/>
    <property type="match status" value="1"/>
</dbReference>
<dbReference type="PROSITE" id="PS00507">
    <property type="entry name" value="NI_HGENASE_L_1"/>
    <property type="match status" value="1"/>
</dbReference>
<evidence type="ECO:0000313" key="11">
    <source>
        <dbReference type="Proteomes" id="UP000031121"/>
    </source>
</evidence>
<reference evidence="10 11" key="2">
    <citation type="journal article" date="2015" name="Genome Announc.">
        <title>Complete Genome Sequence of Coriobacteriaceae Strain 68-1-3, a Novel Mucus-Degrading Isolate from the Swine Intestinal Tract.</title>
        <authorList>
            <person name="Looft T."/>
            <person name="Bayles D.O."/>
            <person name="Alt D.P."/>
            <person name="Stanton T.B."/>
        </authorList>
    </citation>
    <scope>NUCLEOTIDE SEQUENCE [LARGE SCALE GENOMIC DNA]</scope>
    <source>
        <strain evidence="10 11">68-1-3</strain>
    </source>
</reference>
<feature type="binding site" evidence="8">
    <location>
        <position position="522"/>
    </location>
    <ligand>
        <name>Ni(2+)</name>
        <dbReference type="ChEBI" id="CHEBI:49786"/>
    </ligand>
</feature>
<dbReference type="InterPro" id="IPR018194">
    <property type="entry name" value="Ni-dep_hyd_lsu_Ni_BS"/>
</dbReference>
<dbReference type="HOGENOM" id="CLU_030087_0_0_11"/>
<dbReference type="SUPFAM" id="SSF56762">
    <property type="entry name" value="HydB/Nqo4-like"/>
    <property type="match status" value="1"/>
</dbReference>
<dbReference type="GO" id="GO:0016151">
    <property type="term" value="F:nickel cation binding"/>
    <property type="evidence" value="ECO:0007669"/>
    <property type="project" value="InterPro"/>
</dbReference>
<feature type="binding site" evidence="8">
    <location>
        <position position="41"/>
    </location>
    <ligand>
        <name>Mg(2+)</name>
        <dbReference type="ChEBI" id="CHEBI:18420"/>
    </ligand>
</feature>
<dbReference type="InterPro" id="IPR050867">
    <property type="entry name" value="NiFe/NiFeSe_hydrgnase_LSU"/>
</dbReference>
<dbReference type="InterPro" id="IPR029014">
    <property type="entry name" value="NiFe-Hase_large"/>
</dbReference>
<protein>
    <submittedName>
        <fullName evidence="10">Ni,Fe-hydrogenase I large subunit</fullName>
    </submittedName>
</protein>
<keyword evidence="11" id="KW-1185">Reference proteome</keyword>
<name>A0A0A8B4B9_9ACTN</name>
<dbReference type="GO" id="GO:0008901">
    <property type="term" value="F:ferredoxin hydrogenase activity"/>
    <property type="evidence" value="ECO:0007669"/>
    <property type="project" value="InterPro"/>
</dbReference>
<proteinExistence type="inferred from homology"/>
<keyword evidence="5 8" id="KW-0533">Nickel</keyword>